<keyword evidence="1" id="KW-0175">Coiled coil</keyword>
<feature type="domain" description="PAC" evidence="3">
    <location>
        <begin position="261"/>
        <end position="312"/>
    </location>
</feature>
<dbReference type="PROSITE" id="PS50113">
    <property type="entry name" value="PAC"/>
    <property type="match status" value="4"/>
</dbReference>
<dbReference type="AlphaFoldDB" id="A0AAP2DTC1"/>
<dbReference type="EMBL" id="JAHESF010000045">
    <property type="protein sequence ID" value="MBT1700647.1"/>
    <property type="molecule type" value="Genomic_DNA"/>
</dbReference>
<protein>
    <submittedName>
        <fullName evidence="4">PAS domain S-box protein</fullName>
    </submittedName>
</protein>
<name>A0AAP2DTC1_9BACT</name>
<dbReference type="Proteomes" id="UP001319200">
    <property type="component" value="Unassembled WGS sequence"/>
</dbReference>
<dbReference type="PANTHER" id="PTHR34220">
    <property type="entry name" value="SENSOR HISTIDINE KINASE YPDA"/>
    <property type="match status" value="1"/>
</dbReference>
<organism evidence="4 5">
    <name type="scientific">Chryseosolibacter histidini</name>
    <dbReference type="NCBI Taxonomy" id="2782349"/>
    <lineage>
        <taxon>Bacteria</taxon>
        <taxon>Pseudomonadati</taxon>
        <taxon>Bacteroidota</taxon>
        <taxon>Cytophagia</taxon>
        <taxon>Cytophagales</taxon>
        <taxon>Chryseotaleaceae</taxon>
        <taxon>Chryseosolibacter</taxon>
    </lineage>
</organism>
<dbReference type="PANTHER" id="PTHR34220:SF7">
    <property type="entry name" value="SENSOR HISTIDINE KINASE YPDA"/>
    <property type="match status" value="1"/>
</dbReference>
<dbReference type="Pfam" id="PF06580">
    <property type="entry name" value="His_kinase"/>
    <property type="match status" value="1"/>
</dbReference>
<feature type="domain" description="PAC" evidence="3">
    <location>
        <begin position="500"/>
        <end position="550"/>
    </location>
</feature>
<dbReference type="InterPro" id="IPR001610">
    <property type="entry name" value="PAC"/>
</dbReference>
<feature type="coiled-coil region" evidence="1">
    <location>
        <begin position="151"/>
        <end position="185"/>
    </location>
</feature>
<evidence type="ECO:0000259" key="2">
    <source>
        <dbReference type="PROSITE" id="PS50112"/>
    </source>
</evidence>
<dbReference type="InterPro" id="IPR000700">
    <property type="entry name" value="PAS-assoc_C"/>
</dbReference>
<proteinExistence type="predicted"/>
<dbReference type="SMART" id="SM00086">
    <property type="entry name" value="PAC"/>
    <property type="match status" value="5"/>
</dbReference>
<reference evidence="4 5" key="1">
    <citation type="submission" date="2021-05" db="EMBL/GenBank/DDBJ databases">
        <title>A Polyphasic approach of four new species of the genus Ohtaekwangia: Ohtaekwangia histidinii sp. nov., Ohtaekwangia cretensis sp. nov., Ohtaekwangia indiensis sp. nov., Ohtaekwangia reichenbachii sp. nov. from diverse environment.</title>
        <authorList>
            <person name="Octaviana S."/>
        </authorList>
    </citation>
    <scope>NUCLEOTIDE SEQUENCE [LARGE SCALE GENOMIC DNA]</scope>
    <source>
        <strain evidence="4 5">PWU4</strain>
    </source>
</reference>
<dbReference type="PROSITE" id="PS50112">
    <property type="entry name" value="PAS"/>
    <property type="match status" value="2"/>
</dbReference>
<dbReference type="NCBIfam" id="TIGR00229">
    <property type="entry name" value="sensory_box"/>
    <property type="match status" value="3"/>
</dbReference>
<evidence type="ECO:0000256" key="1">
    <source>
        <dbReference type="SAM" id="Coils"/>
    </source>
</evidence>
<gene>
    <name evidence="4" type="ORF">KK083_27405</name>
</gene>
<feature type="domain" description="PAS" evidence="2">
    <location>
        <begin position="313"/>
        <end position="373"/>
    </location>
</feature>
<dbReference type="InterPro" id="IPR013655">
    <property type="entry name" value="PAS_fold_3"/>
</dbReference>
<dbReference type="SUPFAM" id="SSF55874">
    <property type="entry name" value="ATPase domain of HSP90 chaperone/DNA topoisomerase II/histidine kinase"/>
    <property type="match status" value="1"/>
</dbReference>
<dbReference type="Gene3D" id="3.30.450.20">
    <property type="entry name" value="PAS domain"/>
    <property type="match status" value="5"/>
</dbReference>
<dbReference type="RefSeq" id="WP_254169336.1">
    <property type="nucleotide sequence ID" value="NZ_JAHESF010000045.1"/>
</dbReference>
<feature type="domain" description="PAC" evidence="3">
    <location>
        <begin position="385"/>
        <end position="435"/>
    </location>
</feature>
<dbReference type="InterPro" id="IPR013656">
    <property type="entry name" value="PAS_4"/>
</dbReference>
<dbReference type="InterPro" id="IPR036890">
    <property type="entry name" value="HATPase_C_sf"/>
</dbReference>
<dbReference type="Pfam" id="PF08448">
    <property type="entry name" value="PAS_4"/>
    <property type="match status" value="1"/>
</dbReference>
<comment type="caution">
    <text evidence="4">The sequence shown here is derived from an EMBL/GenBank/DDBJ whole genome shotgun (WGS) entry which is preliminary data.</text>
</comment>
<dbReference type="InterPro" id="IPR035965">
    <property type="entry name" value="PAS-like_dom_sf"/>
</dbReference>
<sequence>MENEQNQFLEEFSSGDILRFFLELSSEVVWVRNFSTGKISLFASANIRNKYAIPDGDLPGFWEENLHADDREYAVQSFRQASLKKDVSYFEHEYRFHGANREVYYIRDKMKLIRNDHGVVTTAIGIWSDITHERAREHALEQAFKDEYILNKELAARKDQLLRTEEELRQINQQLSSSLEDLSEREFILNQSQHLAKIGRWEYDFGAKRLLWSDEVYSIYGVSKSIDLNDFEQVLRLYEERSRDIVNHTLEQMLSGQGLPFDITTQIVTPLGYKKWVRITGYPGFEKQQLTRVIGLSYDITFFKEAESRLRAGEEKFSKAFNNNPDPMVIIREEDLVVVDVNEKAFRVLGYTRQEVVGNVFFEFDFFVDPADRINSLSDHYTSGNELECLWRKKGGQVIQVQISSSRVEIEGRKYFISVIKDISDRKAAEEKFRKAFDLSPDLKVIVRAADLVVVDVNSKLTVVTGYSKEEVLGRSIQDLDWNGEPGDLPTEIFNGQGALDYDVVLKRKNGELFNATVASSQFWISGEKHIITIIRDITEKKSAEEKIRISEANLKATINNTSVMVWSVDREFRYIMMNEPFKTHIQTMYGYPVSSGDRVMIESTDETMLALQHQWSQRYKRALSGETFRLGEERFDRWLDYSLSPIIENGKVIGVSVFAEDVTERIMQEKELAQANKTIAEYKLIALRSVMNPHFVFNALNSIQFFIAKNDRLNAINYLSTFSKLIRGVLNTSINNKIKLSEELELLRHYTDLELVRFDNRFEFRLTVDPSLDPDSIEIPSLLIQPYVENAILHGLYNKTTTGTLKISVYGVDDEAIVFEIEDDGIGRKAAREIRQQNFPGHRSLGSALTEERLNLINKKNEISLEIEDLFDAGRPCGTKVKIWVRM</sequence>
<evidence type="ECO:0000313" key="5">
    <source>
        <dbReference type="Proteomes" id="UP001319200"/>
    </source>
</evidence>
<dbReference type="GO" id="GO:0016020">
    <property type="term" value="C:membrane"/>
    <property type="evidence" value="ECO:0007669"/>
    <property type="project" value="InterPro"/>
</dbReference>
<dbReference type="SUPFAM" id="SSF55785">
    <property type="entry name" value="PYP-like sensor domain (PAS domain)"/>
    <property type="match status" value="5"/>
</dbReference>
<accession>A0AAP2DTC1</accession>
<dbReference type="InterPro" id="IPR050640">
    <property type="entry name" value="Bact_2-comp_sensor_kinase"/>
</dbReference>
<keyword evidence="5" id="KW-1185">Reference proteome</keyword>
<evidence type="ECO:0000313" key="4">
    <source>
        <dbReference type="EMBL" id="MBT1700647.1"/>
    </source>
</evidence>
<dbReference type="Pfam" id="PF08447">
    <property type="entry name" value="PAS_3"/>
    <property type="match status" value="1"/>
</dbReference>
<dbReference type="Pfam" id="PF13426">
    <property type="entry name" value="PAS_9"/>
    <property type="match status" value="2"/>
</dbReference>
<dbReference type="SMART" id="SM00091">
    <property type="entry name" value="PAS"/>
    <property type="match status" value="4"/>
</dbReference>
<evidence type="ECO:0000259" key="3">
    <source>
        <dbReference type="PROSITE" id="PS50113"/>
    </source>
</evidence>
<dbReference type="InterPro" id="IPR010559">
    <property type="entry name" value="Sig_transdc_His_kin_internal"/>
</dbReference>
<dbReference type="CDD" id="cd00130">
    <property type="entry name" value="PAS"/>
    <property type="match status" value="2"/>
</dbReference>
<dbReference type="Gene3D" id="3.30.565.10">
    <property type="entry name" value="Histidine kinase-like ATPase, C-terminal domain"/>
    <property type="match status" value="1"/>
</dbReference>
<feature type="domain" description="PAS" evidence="2">
    <location>
        <begin position="429"/>
        <end position="480"/>
    </location>
</feature>
<feature type="domain" description="PAC" evidence="3">
    <location>
        <begin position="90"/>
        <end position="142"/>
    </location>
</feature>
<dbReference type="InterPro" id="IPR000014">
    <property type="entry name" value="PAS"/>
</dbReference>
<dbReference type="GO" id="GO:0000155">
    <property type="term" value="F:phosphorelay sensor kinase activity"/>
    <property type="evidence" value="ECO:0007669"/>
    <property type="project" value="InterPro"/>
</dbReference>